<organism evidence="1 2">
    <name type="scientific">Vaccinium darrowii</name>
    <dbReference type="NCBI Taxonomy" id="229202"/>
    <lineage>
        <taxon>Eukaryota</taxon>
        <taxon>Viridiplantae</taxon>
        <taxon>Streptophyta</taxon>
        <taxon>Embryophyta</taxon>
        <taxon>Tracheophyta</taxon>
        <taxon>Spermatophyta</taxon>
        <taxon>Magnoliopsida</taxon>
        <taxon>eudicotyledons</taxon>
        <taxon>Gunneridae</taxon>
        <taxon>Pentapetalae</taxon>
        <taxon>asterids</taxon>
        <taxon>Ericales</taxon>
        <taxon>Ericaceae</taxon>
        <taxon>Vaccinioideae</taxon>
        <taxon>Vaccinieae</taxon>
        <taxon>Vaccinium</taxon>
    </lineage>
</organism>
<gene>
    <name evidence="1" type="ORF">Vadar_001721</name>
</gene>
<dbReference type="Proteomes" id="UP000828048">
    <property type="component" value="Chromosome 10"/>
</dbReference>
<sequence>MGTEDPLPFDRRQWEISGKVARMVKLASARESRMYGPRQARNRAEYINSALYVFSTIVLLCGFVFLLLNEPEPGLVLLLIALGLIVVVNVHDLFAHLAGIDYWFPLMGFDPQLALVEFAVPFTQALGALLTFLGILFLFIQLIKGYVEYKLEKHALNLLIAGSIFWLFGTINNACQIYERADGHVQILQESVHIPFLMGCCLFLVGAILNSHEQARSIHHGLELLGWTWVWFGIFGSLMFFIGGLANVVKVFKMQQMDGTRLEKLRGGAQERLVHGREGRAPLILEEERRRQRGTEEGRSAAGPSPYKDVLV</sequence>
<evidence type="ECO:0000313" key="1">
    <source>
        <dbReference type="EMBL" id="KAH7839247.1"/>
    </source>
</evidence>
<reference evidence="1 2" key="1">
    <citation type="journal article" date="2021" name="Hortic Res">
        <title>High-quality reference genome and annotation aids understanding of berry development for evergreen blueberry (Vaccinium darrowii).</title>
        <authorList>
            <person name="Yu J."/>
            <person name="Hulse-Kemp A.M."/>
            <person name="Babiker E."/>
            <person name="Staton M."/>
        </authorList>
    </citation>
    <scope>NUCLEOTIDE SEQUENCE [LARGE SCALE GENOMIC DNA]</scope>
    <source>
        <strain evidence="2">cv. NJ 8807/NJ 8810</strain>
        <tissue evidence="1">Young leaf</tissue>
    </source>
</reference>
<keyword evidence="2" id="KW-1185">Reference proteome</keyword>
<comment type="caution">
    <text evidence="1">The sequence shown here is derived from an EMBL/GenBank/DDBJ whole genome shotgun (WGS) entry which is preliminary data.</text>
</comment>
<proteinExistence type="predicted"/>
<name>A0ACB7XEU3_9ERIC</name>
<dbReference type="EMBL" id="CM037160">
    <property type="protein sequence ID" value="KAH7839247.1"/>
    <property type="molecule type" value="Genomic_DNA"/>
</dbReference>
<protein>
    <submittedName>
        <fullName evidence="1">Uncharacterized protein</fullName>
    </submittedName>
</protein>
<accession>A0ACB7XEU3</accession>
<evidence type="ECO:0000313" key="2">
    <source>
        <dbReference type="Proteomes" id="UP000828048"/>
    </source>
</evidence>